<dbReference type="OrthoDB" id="3357439at2759"/>
<evidence type="ECO:0000313" key="2">
    <source>
        <dbReference type="EMBL" id="PIL34194.1"/>
    </source>
</evidence>
<protein>
    <submittedName>
        <fullName evidence="2">Uncharacterized protein</fullName>
    </submittedName>
</protein>
<feature type="compositionally biased region" description="Acidic residues" evidence="1">
    <location>
        <begin position="1479"/>
        <end position="1489"/>
    </location>
</feature>
<feature type="compositionally biased region" description="Basic and acidic residues" evidence="1">
    <location>
        <begin position="1105"/>
        <end position="1122"/>
    </location>
</feature>
<reference evidence="2 3" key="1">
    <citation type="journal article" date="2015" name="Sci. Rep.">
        <title>Chromosome-level genome map provides insights into diverse defense mechanisms in the medicinal fungus Ganoderma sinense.</title>
        <authorList>
            <person name="Zhu Y."/>
            <person name="Xu J."/>
            <person name="Sun C."/>
            <person name="Zhou S."/>
            <person name="Xu H."/>
            <person name="Nelson D.R."/>
            <person name="Qian J."/>
            <person name="Song J."/>
            <person name="Luo H."/>
            <person name="Xiang L."/>
            <person name="Li Y."/>
            <person name="Xu Z."/>
            <person name="Ji A."/>
            <person name="Wang L."/>
            <person name="Lu S."/>
            <person name="Hayward A."/>
            <person name="Sun W."/>
            <person name="Li X."/>
            <person name="Schwartz D.C."/>
            <person name="Wang Y."/>
            <person name="Chen S."/>
        </authorList>
    </citation>
    <scope>NUCLEOTIDE SEQUENCE [LARGE SCALE GENOMIC DNA]</scope>
    <source>
        <strain evidence="2 3">ZZ0214-1</strain>
    </source>
</reference>
<evidence type="ECO:0000256" key="1">
    <source>
        <dbReference type="SAM" id="MobiDB-lite"/>
    </source>
</evidence>
<feature type="region of interest" description="Disordered" evidence="1">
    <location>
        <begin position="1664"/>
        <end position="1740"/>
    </location>
</feature>
<feature type="compositionally biased region" description="Basic and acidic residues" evidence="1">
    <location>
        <begin position="1325"/>
        <end position="1335"/>
    </location>
</feature>
<feature type="region of interest" description="Disordered" evidence="1">
    <location>
        <begin position="1270"/>
        <end position="1639"/>
    </location>
</feature>
<feature type="compositionally biased region" description="Acidic residues" evidence="1">
    <location>
        <begin position="811"/>
        <end position="821"/>
    </location>
</feature>
<feature type="region of interest" description="Disordered" evidence="1">
    <location>
        <begin position="224"/>
        <end position="451"/>
    </location>
</feature>
<feature type="compositionally biased region" description="Polar residues" evidence="1">
    <location>
        <begin position="1516"/>
        <end position="1528"/>
    </location>
</feature>
<feature type="compositionally biased region" description="Low complexity" evidence="1">
    <location>
        <begin position="1344"/>
        <end position="1355"/>
    </location>
</feature>
<feature type="compositionally biased region" description="Acidic residues" evidence="1">
    <location>
        <begin position="1552"/>
        <end position="1564"/>
    </location>
</feature>
<gene>
    <name evidence="2" type="ORF">GSI_03905</name>
</gene>
<feature type="compositionally biased region" description="Basic residues" evidence="1">
    <location>
        <begin position="537"/>
        <end position="546"/>
    </location>
</feature>
<feature type="compositionally biased region" description="Basic and acidic residues" evidence="1">
    <location>
        <begin position="1192"/>
        <end position="1202"/>
    </location>
</feature>
<feature type="compositionally biased region" description="Basic and acidic residues" evidence="1">
    <location>
        <begin position="727"/>
        <end position="740"/>
    </location>
</feature>
<feature type="compositionally biased region" description="Low complexity" evidence="1">
    <location>
        <begin position="1128"/>
        <end position="1137"/>
    </location>
</feature>
<feature type="compositionally biased region" description="Polar residues" evidence="1">
    <location>
        <begin position="551"/>
        <end position="564"/>
    </location>
</feature>
<dbReference type="EMBL" id="AYKW01000006">
    <property type="protein sequence ID" value="PIL34194.1"/>
    <property type="molecule type" value="Genomic_DNA"/>
</dbReference>
<comment type="caution">
    <text evidence="2">The sequence shown here is derived from an EMBL/GenBank/DDBJ whole genome shotgun (WGS) entry which is preliminary data.</text>
</comment>
<feature type="compositionally biased region" description="Acidic residues" evidence="1">
    <location>
        <begin position="1080"/>
        <end position="1089"/>
    </location>
</feature>
<feature type="region of interest" description="Disordered" evidence="1">
    <location>
        <begin position="95"/>
        <end position="212"/>
    </location>
</feature>
<feature type="compositionally biased region" description="Acidic residues" evidence="1">
    <location>
        <begin position="1005"/>
        <end position="1014"/>
    </location>
</feature>
<dbReference type="Proteomes" id="UP000230002">
    <property type="component" value="Unassembled WGS sequence"/>
</dbReference>
<sequence length="1740" mass="186016">MDGHKRKRDDDGTVVTFYAPDRTFARVYKGQSLEETKDLVRRKLGLSEDTSLRFARLHEGKVIELDDDEDFEAFRHIARYVSTLDVSVFIGQNGPSIFSQQSSQESTTNPKRGKNRRAKVPIVPVSSEAATRGVMSRKDQMSGGLDAITSTLDANGLPKKKRKRKGMSPSGESAVSALVLAENAPQATPEGHEAPGSVKNHLPHILSTVPSPPATQEMVLFSAGTPGVSKSSKRKRQDTPESPAAPGSAARTVASSSIPSQPSSPSSPVKKKRRKEERPEDAGPSLSIEKQTIARSDKKGRHTANDTVSTPSKVASAPDTEDAAAIREVAKRAKKEARAKERQLAEAREEAVSSKEGGERSKKRKPVEEAQVTDVEPSVSQIPSETKLASKKDKQRKHIQAPTESQTAVVPVPGAPTGDKPAKGGKERKAKIKSRQSEHLTVEPVGDLDEVEPAGGSLAIVQVEADGEPKGTGAWYNKMTGVDITDTAGKKSRRRKTSQLPADAERADHPADLPVAASTESVAIPGIDDGSNSASIKKPKGNRKKSLPIVDSSSSREPAETTPSAAMSIIQAAVQAVLARASSASAGPVPVPSSQQPTSLTPEPALPTRKGKAGKSKLSQTWGPNDLVEEQEQVSASAAICAPTSAAPVSSAVPALEIKKVSAKEALRPSDVPTCPICDKASLHPRPQCPIIEAGPVAIRKRIAEIKKSGGSEELVDELDVLLKEAQRRGKSVGEKRASEVSKPVSISALEVPVRATPSSLDVPLHSISTSSQARPSLGERSLSSPRLPAGSEISEVVVQSRDEGSSNESSSDDEDDEDEGAPPSSFLALSSSLSLLNPDNLEALLYGPVKPRTSILTQIPSSSSSSSDGEESDDEVEKDEDVDMDEDEKNDRAFRRISRKFARTVSSSDEGEPQPEPDLQQDRDGAEVDGDEPLVPPPQTGPDSNRSMDTEDAQQVEAAVLDQKASAVEWSIALSREGSPVSPDNGGDASEGEERIVNKGDVQSEVESDEEVEPVTVPQPDDQSNETKADESDASPATRGDDHSVDPGAEVDPLASQEHPQVPIEVSEGPQGPEGVAAVDEEPEQSLDEGDHAEMSLELANSSRKPEPKLQVDLPHDHASYDDDPEMAASPAEASANLSGTTAQAELEKVTAPLEGQDANQVTAESYPDTMEVEVFEPHAEDPDDPIETFGSDHDQEQRDVLEEDPIEDPDMTQQGQRTPPPATPRTPGTVRRMKDRYGRLSQARNHQASPRLSQQLLGDLVLSQEEITLASPPTGGALEPSLELEAAPDVQTEVNGDMEAEKEAEVVEPARTQETAPSQSQREQADETVEARPRRTARTTARRTSSTAPSSSLPEPPATSMPAPAPRRRGGRLTAEEKAQREAEKAQKDAEKKAERERKAAEKAAEKAAKEAQKKAERERKAAERQAVKDSKQAEKEAKQKEKAPAKRGRVARGRGGSTKPISTRSQQVVESAEPERDADEPELGEENGEKAFAQATVTETPGVARVSWAVLPQSESRTQEGSVGETSMIDELQPSSPEAAPPHQLDESLAFEDPVDQEPIEDQVNLPMVTPKPKGKKNDPLFIPSSSQRPVTPFGLPNAESTPFANGDGQHEGDSDPDGEPDRTFKAPTRPRSSWISQSLYPSLTDLASQSLFSATQIPSPALYSQTPKQGTSYGPSPATYGKGHDDDEDDDDDDSSDSSDSSDSDGGKKKSYIPQNRRAGAGVQKKKKSGLLSVYG</sequence>
<feature type="compositionally biased region" description="Acidic residues" evidence="1">
    <location>
        <begin position="1203"/>
        <end position="1212"/>
    </location>
</feature>
<keyword evidence="3" id="KW-1185">Reference proteome</keyword>
<feature type="region of interest" description="Disordered" evidence="1">
    <location>
        <begin position="727"/>
        <end position="827"/>
    </location>
</feature>
<feature type="compositionally biased region" description="Polar residues" evidence="1">
    <location>
        <begin position="1314"/>
        <end position="1324"/>
    </location>
</feature>
<proteinExistence type="predicted"/>
<feature type="compositionally biased region" description="Basic and acidic residues" evidence="1">
    <location>
        <begin position="1612"/>
        <end position="1628"/>
    </location>
</feature>
<feature type="compositionally biased region" description="Acidic residues" evidence="1">
    <location>
        <begin position="869"/>
        <end position="889"/>
    </location>
</feature>
<feature type="compositionally biased region" description="Low complexity" evidence="1">
    <location>
        <begin position="255"/>
        <end position="268"/>
    </location>
</feature>
<evidence type="ECO:0000313" key="3">
    <source>
        <dbReference type="Proteomes" id="UP000230002"/>
    </source>
</evidence>
<feature type="region of interest" description="Disordered" evidence="1">
    <location>
        <begin position="853"/>
        <end position="1254"/>
    </location>
</feature>
<feature type="region of interest" description="Disordered" evidence="1">
    <location>
        <begin position="468"/>
        <end position="564"/>
    </location>
</feature>
<feature type="compositionally biased region" description="Polar residues" evidence="1">
    <location>
        <begin position="1664"/>
        <end position="1678"/>
    </location>
</feature>
<feature type="compositionally biased region" description="Polar residues" evidence="1">
    <location>
        <begin position="1244"/>
        <end position="1254"/>
    </location>
</feature>
<feature type="compositionally biased region" description="Basic and acidic residues" evidence="1">
    <location>
        <begin position="1376"/>
        <end position="1447"/>
    </location>
</feature>
<organism evidence="2 3">
    <name type="scientific">Ganoderma sinense ZZ0214-1</name>
    <dbReference type="NCBI Taxonomy" id="1077348"/>
    <lineage>
        <taxon>Eukaryota</taxon>
        <taxon>Fungi</taxon>
        <taxon>Dikarya</taxon>
        <taxon>Basidiomycota</taxon>
        <taxon>Agaricomycotina</taxon>
        <taxon>Agaricomycetes</taxon>
        <taxon>Polyporales</taxon>
        <taxon>Polyporaceae</taxon>
        <taxon>Ganoderma</taxon>
    </lineage>
</organism>
<name>A0A2G8SK94_9APHY</name>
<feature type="region of interest" description="Disordered" evidence="1">
    <location>
        <begin position="581"/>
        <end position="630"/>
    </location>
</feature>
<feature type="compositionally biased region" description="Polar residues" evidence="1">
    <location>
        <begin position="1462"/>
        <end position="1472"/>
    </location>
</feature>
<accession>A0A2G8SK94</accession>
<feature type="compositionally biased region" description="Polar residues" evidence="1">
    <location>
        <begin position="95"/>
        <end position="110"/>
    </location>
</feature>
<feature type="compositionally biased region" description="Basic and acidic residues" evidence="1">
    <location>
        <begin position="324"/>
        <end position="360"/>
    </location>
</feature>
<feature type="compositionally biased region" description="Low complexity" evidence="1">
    <location>
        <begin position="582"/>
        <end position="603"/>
    </location>
</feature>
<dbReference type="STRING" id="1077348.A0A2G8SK94"/>
<feature type="compositionally biased region" description="Acidic residues" evidence="1">
    <location>
        <begin position="1690"/>
        <end position="1707"/>
    </location>
</feature>
<feature type="compositionally biased region" description="Pro residues" evidence="1">
    <location>
        <begin position="1356"/>
        <end position="1367"/>
    </location>
</feature>